<dbReference type="CDD" id="cd06223">
    <property type="entry name" value="PRTases_typeI"/>
    <property type="match status" value="1"/>
</dbReference>
<dbReference type="InterPro" id="IPR029057">
    <property type="entry name" value="PRTase-like"/>
</dbReference>
<keyword evidence="2" id="KW-0808">Transferase</keyword>
<dbReference type="SUPFAM" id="SSF53271">
    <property type="entry name" value="PRTase-like"/>
    <property type="match status" value="1"/>
</dbReference>
<comment type="caution">
    <text evidence="4">The sequence shown here is derived from an EMBL/GenBank/DDBJ whole genome shotgun (WGS) entry which is preliminary data.</text>
</comment>
<dbReference type="Gene3D" id="3.40.50.2020">
    <property type="match status" value="1"/>
</dbReference>
<feature type="domain" description="Phosphoribosyltransferase" evidence="3">
    <location>
        <begin position="21"/>
        <end position="165"/>
    </location>
</feature>
<accession>A0ABS2V500</accession>
<dbReference type="EMBL" id="JAFEJA010000003">
    <property type="protein sequence ID" value="MBM9624703.1"/>
    <property type="molecule type" value="Genomic_DNA"/>
</dbReference>
<organism evidence="4 5">
    <name type="scientific">Streptomyces zhihengii</name>
    <dbReference type="NCBI Taxonomy" id="1818004"/>
    <lineage>
        <taxon>Bacteria</taxon>
        <taxon>Bacillati</taxon>
        <taxon>Actinomycetota</taxon>
        <taxon>Actinomycetes</taxon>
        <taxon>Kitasatosporales</taxon>
        <taxon>Streptomycetaceae</taxon>
        <taxon>Streptomyces</taxon>
    </lineage>
</organism>
<dbReference type="RefSeq" id="WP_205378849.1">
    <property type="nucleotide sequence ID" value="NZ_JAFEJA010000003.1"/>
</dbReference>
<evidence type="ECO:0000259" key="3">
    <source>
        <dbReference type="Pfam" id="PF00156"/>
    </source>
</evidence>
<keyword evidence="1" id="KW-0328">Glycosyltransferase</keyword>
<proteinExistence type="predicted"/>
<evidence type="ECO:0000256" key="2">
    <source>
        <dbReference type="ARBA" id="ARBA00022679"/>
    </source>
</evidence>
<evidence type="ECO:0000313" key="5">
    <source>
        <dbReference type="Proteomes" id="UP000664109"/>
    </source>
</evidence>
<keyword evidence="5" id="KW-1185">Reference proteome</keyword>
<keyword evidence="4" id="KW-0614">Plasmid</keyword>
<geneLocation type="plasmid" evidence="4">
    <name>unnamed1</name>
</geneLocation>
<dbReference type="PANTHER" id="PTHR43363">
    <property type="entry name" value="HYPOXANTHINE PHOSPHORIBOSYLTRANSFERASE"/>
    <property type="match status" value="1"/>
</dbReference>
<name>A0ABS2V500_9ACTN</name>
<evidence type="ECO:0000256" key="1">
    <source>
        <dbReference type="ARBA" id="ARBA00022676"/>
    </source>
</evidence>
<protein>
    <recommendedName>
        <fullName evidence="3">Phosphoribosyltransferase domain-containing protein</fullName>
    </recommendedName>
</protein>
<dbReference type="PANTHER" id="PTHR43363:SF1">
    <property type="entry name" value="HYPOXANTHINE-GUANINE PHOSPHORIBOSYLTRANSFERASE"/>
    <property type="match status" value="1"/>
</dbReference>
<dbReference type="Proteomes" id="UP000664109">
    <property type="component" value="Unassembled WGS sequence"/>
</dbReference>
<dbReference type="Pfam" id="PF00156">
    <property type="entry name" value="Pribosyltran"/>
    <property type="match status" value="1"/>
</dbReference>
<dbReference type="InterPro" id="IPR000836">
    <property type="entry name" value="PRTase_dom"/>
</dbReference>
<gene>
    <name evidence="4" type="ORF">JE024_39965</name>
</gene>
<sequence>MSGSTARRLFRGTGPFELTEPVLERALDELAAAIAPSGEVSIVIAVANGGTIPGAGLAGRLTVPLTHIHAKHNRTDAIHTQATGNVAVAFPDGFPDALSGRVLLVDDICGSGATFDAVTAALAPRLTTGARIETVALCRNAGADREPDWAAYTVDDWVVFPWETPPAGIKLVALPAPLNGRPL</sequence>
<evidence type="ECO:0000313" key="4">
    <source>
        <dbReference type="EMBL" id="MBM9624703.1"/>
    </source>
</evidence>
<reference evidence="4 5" key="1">
    <citation type="journal article" date="2016" name="Arch. Microbiol.">
        <title>Streptomyces zhihengii sp. nov., isolated from rhizospheric soil of Psammosilene tunicoides.</title>
        <authorList>
            <person name="Huang M.J."/>
            <person name="Fei J.J."/>
            <person name="Salam N."/>
            <person name="Kim C.J."/>
            <person name="Hozzein W.N."/>
            <person name="Xiao M."/>
            <person name="Huang H.Q."/>
            <person name="Li W.J."/>
        </authorList>
    </citation>
    <scope>NUCLEOTIDE SEQUENCE [LARGE SCALE GENOMIC DNA]</scope>
    <source>
        <strain evidence="4 5">YIM T102</strain>
    </source>
</reference>